<keyword evidence="6" id="KW-0964">Secreted</keyword>
<evidence type="ECO:0000256" key="13">
    <source>
        <dbReference type="ARBA" id="ARBA00023033"/>
    </source>
</evidence>
<dbReference type="GO" id="GO:0004598">
    <property type="term" value="F:peptidylamidoglycolate lyase activity"/>
    <property type="evidence" value="ECO:0007669"/>
    <property type="project" value="UniProtKB-EC"/>
</dbReference>
<reference evidence="26" key="1">
    <citation type="submission" date="2022-11" db="EMBL/GenBank/DDBJ databases">
        <authorList>
            <person name="Kikuchi T."/>
        </authorList>
    </citation>
    <scope>NUCLEOTIDE SEQUENCE</scope>
    <source>
        <strain evidence="26">PS1010</strain>
    </source>
</reference>
<dbReference type="InterPro" id="IPR000720">
    <property type="entry name" value="PHM/PAL"/>
</dbReference>
<feature type="binding site" evidence="19">
    <location>
        <position position="209"/>
    </location>
    <ligand>
        <name>Cu(2+)</name>
        <dbReference type="ChEBI" id="CHEBI:29036"/>
        <label>1</label>
        <note>catalytic</note>
    </ligand>
</feature>
<evidence type="ECO:0000256" key="8">
    <source>
        <dbReference type="ARBA" id="ARBA00022729"/>
    </source>
</evidence>
<evidence type="ECO:0000256" key="22">
    <source>
        <dbReference type="SAM" id="Phobius"/>
    </source>
</evidence>
<feature type="domain" description="Copper type II ascorbate-dependent monooxygenase N-terminal" evidence="24">
    <location>
        <begin position="56"/>
        <end position="143"/>
    </location>
</feature>
<evidence type="ECO:0000256" key="12">
    <source>
        <dbReference type="ARBA" id="ARBA00023008"/>
    </source>
</evidence>
<dbReference type="PANTHER" id="PTHR10680:SF14">
    <property type="entry name" value="PEPTIDYL-GLYCINE ALPHA-AMIDATING MONOOXYGENASE"/>
    <property type="match status" value="1"/>
</dbReference>
<evidence type="ECO:0000256" key="15">
    <source>
        <dbReference type="ARBA" id="ARBA00023180"/>
    </source>
</evidence>
<keyword evidence="22" id="KW-0812">Transmembrane</keyword>
<dbReference type="Pfam" id="PF01436">
    <property type="entry name" value="NHL"/>
    <property type="match status" value="2"/>
</dbReference>
<comment type="catalytic activity">
    <reaction evidence="18">
        <text>a [peptide]-C-terminal glycine + 2 L-ascorbate + O2 = a [peptide]-C-terminal (2S)-2-hydroxyglycine + 2 monodehydro-L-ascorbate radical + H2O</text>
        <dbReference type="Rhea" id="RHEA:21452"/>
        <dbReference type="Rhea" id="RHEA-COMP:13486"/>
        <dbReference type="Rhea" id="RHEA-COMP:15321"/>
        <dbReference type="ChEBI" id="CHEBI:15377"/>
        <dbReference type="ChEBI" id="CHEBI:15379"/>
        <dbReference type="ChEBI" id="CHEBI:38290"/>
        <dbReference type="ChEBI" id="CHEBI:59513"/>
        <dbReference type="ChEBI" id="CHEBI:137000"/>
        <dbReference type="ChEBI" id="CHEBI:142768"/>
        <dbReference type="EC" id="1.14.17.3"/>
    </reaction>
</comment>
<dbReference type="PANTHER" id="PTHR10680">
    <property type="entry name" value="PEPTIDYL-GLYCINE ALPHA-AMIDATING MONOOXYGENASE"/>
    <property type="match status" value="1"/>
</dbReference>
<dbReference type="InterPro" id="IPR000323">
    <property type="entry name" value="Cu2_ascorb_mOase_N"/>
</dbReference>
<keyword evidence="11" id="KW-0560">Oxidoreductase</keyword>
<comment type="catalytic activity">
    <reaction evidence="1">
        <text>a [peptide]-C-terminal (2S)-2-hydroxyglycine = a [peptide]-C-terminal amide + glyoxylate</text>
        <dbReference type="Rhea" id="RHEA:20924"/>
        <dbReference type="Rhea" id="RHEA-COMP:13485"/>
        <dbReference type="Rhea" id="RHEA-COMP:15321"/>
        <dbReference type="ChEBI" id="CHEBI:36655"/>
        <dbReference type="ChEBI" id="CHEBI:137001"/>
        <dbReference type="ChEBI" id="CHEBI:142768"/>
        <dbReference type="EC" id="4.3.2.5"/>
    </reaction>
</comment>
<dbReference type="AlphaFoldDB" id="A0A9P1I6V4"/>
<evidence type="ECO:0000256" key="16">
    <source>
        <dbReference type="ARBA" id="ARBA00023239"/>
    </source>
</evidence>
<comment type="subcellular location">
    <subcellularLocation>
        <location evidence="3">Secreted</location>
    </subcellularLocation>
</comment>
<evidence type="ECO:0000256" key="5">
    <source>
        <dbReference type="ARBA" id="ARBA00010263"/>
    </source>
</evidence>
<dbReference type="InterPro" id="IPR008977">
    <property type="entry name" value="PHM/PNGase_F_dom_sf"/>
</dbReference>
<evidence type="ECO:0000256" key="7">
    <source>
        <dbReference type="ARBA" id="ARBA00022723"/>
    </source>
</evidence>
<evidence type="ECO:0000256" key="10">
    <source>
        <dbReference type="ARBA" id="ARBA00022833"/>
    </source>
</evidence>
<feature type="chain" id="PRO_5040403684" description="Peptidylglycine monooxygenase" evidence="23">
    <location>
        <begin position="17"/>
        <end position="738"/>
    </location>
</feature>
<dbReference type="InterPro" id="IPR001258">
    <property type="entry name" value="NHL_repeat"/>
</dbReference>
<dbReference type="GO" id="GO:0005507">
    <property type="term" value="F:copper ion binding"/>
    <property type="evidence" value="ECO:0007669"/>
    <property type="project" value="InterPro"/>
</dbReference>
<evidence type="ECO:0000256" key="23">
    <source>
        <dbReference type="SAM" id="SignalP"/>
    </source>
</evidence>
<dbReference type="Proteomes" id="UP001152747">
    <property type="component" value="Unassembled WGS sequence"/>
</dbReference>
<evidence type="ECO:0000256" key="11">
    <source>
        <dbReference type="ARBA" id="ARBA00023002"/>
    </source>
</evidence>
<comment type="caution">
    <text evidence="26">The sequence shown here is derived from an EMBL/GenBank/DDBJ whole genome shotgun (WGS) entry which is preliminary data.</text>
</comment>
<dbReference type="InterPro" id="IPR024548">
    <property type="entry name" value="Cu2_monoox_C"/>
</dbReference>
<keyword evidence="16" id="KW-0456">Lyase</keyword>
<name>A0A9P1I6V4_9PELO</name>
<evidence type="ECO:0000256" key="20">
    <source>
        <dbReference type="PIRSR" id="PIRSR600720-3"/>
    </source>
</evidence>
<dbReference type="InterPro" id="IPR014783">
    <property type="entry name" value="Cu2_ascorb_mOase_CS-2"/>
</dbReference>
<organism evidence="26 27">
    <name type="scientific">Caenorhabditis angaria</name>
    <dbReference type="NCBI Taxonomy" id="860376"/>
    <lineage>
        <taxon>Eukaryota</taxon>
        <taxon>Metazoa</taxon>
        <taxon>Ecdysozoa</taxon>
        <taxon>Nematoda</taxon>
        <taxon>Chromadorea</taxon>
        <taxon>Rhabditida</taxon>
        <taxon>Rhabditina</taxon>
        <taxon>Rhabditomorpha</taxon>
        <taxon>Rhabditoidea</taxon>
        <taxon>Rhabditidae</taxon>
        <taxon>Peloderinae</taxon>
        <taxon>Caenorhabditis</taxon>
    </lineage>
</organism>
<protein>
    <recommendedName>
        <fullName evidence="28">Peptidylglycine monooxygenase</fullName>
    </recommendedName>
</protein>
<evidence type="ECO:0000313" key="27">
    <source>
        <dbReference type="Proteomes" id="UP001152747"/>
    </source>
</evidence>
<dbReference type="Pfam" id="PF03712">
    <property type="entry name" value="Cu2_monoox_C"/>
    <property type="match status" value="1"/>
</dbReference>
<sequence length="738" mass="82789">MPKIIFLLLVVSICQSAKLSSFASQNDDLQKYTIQMTGYSPQQTDDYVAVSREAISGYIVGFEPMANADRVHHMLLYGCTRPAQEDTFWRGMQTCGYGGGSFILYAWARNAPNLNLPKDVAFSVGHDFDGIKYFVLQVHYAQPFDGEVHDFSGVTLHVSQKKPMNLAAVMLFVSGTPIPPHMAAFQNNITCIYDSSTPIHPFAFRTHTHAMGRLVSAYYKHQGHWTKIGKRNPQWPQLFESIPNRLTISQGDQMSASCRFDSLDKNRTVSMGAMGVDEMCNFYMMFHWDANAPNPFPEGAICGRDSEELMRDYPLEGFELLPKRPELEHHAHQSKVPFGVISEARHQTIGDSKLGQVAGLAFDTYGNLAVFHRAQRVWDGRTFDNYNYLLDKTTISDAVILLTRFDGNKSTVLKKLGAGQFYLPHGIYIDSNDIVYTTDVGSHTVAKWRMKSDSELEKLWEAGKKLEPGSDHEHFCKPTGITKIGEYIFVSDGYCNSRVVVLDASSGKYVRQFGLPGDEPGQFNLPHDIVTNAQQQLIVTDRENGRVQVFTQQGQLVDEFHTSMFSNLYSAAAFEDYVFMVPGRPLMGHENEGISVFVGRAGTGLVEYAFGPNSVKSKEFLKFGQPHNIRVSPDGLHVFIGDIAEGKATLWQFKIQHEESGHPMPSKTYIPWPAQMNDPKTNSFIVLLALGVMVLGCYYVKRRWRSLRNGGHLFDTTGFKPLRTEETVGFISDGSDSE</sequence>
<dbReference type="Gene3D" id="2.120.10.30">
    <property type="entry name" value="TolB, C-terminal domain"/>
    <property type="match status" value="1"/>
</dbReference>
<evidence type="ECO:0000256" key="6">
    <source>
        <dbReference type="ARBA" id="ARBA00022525"/>
    </source>
</evidence>
<dbReference type="Gene3D" id="2.60.120.310">
    <property type="entry name" value="Copper type II, ascorbate-dependent monooxygenase, N-terminal domain"/>
    <property type="match status" value="1"/>
</dbReference>
<feature type="disulfide bond" evidence="20">
    <location>
        <begin position="258"/>
        <end position="280"/>
    </location>
</feature>
<evidence type="ECO:0000256" key="17">
    <source>
        <dbReference type="ARBA" id="ARBA00023268"/>
    </source>
</evidence>
<keyword evidence="7 19" id="KW-0479">Metal-binding</keyword>
<dbReference type="PRINTS" id="PR00790">
    <property type="entry name" value="PAMONOXGNASE"/>
</dbReference>
<dbReference type="PROSITE" id="PS51125">
    <property type="entry name" value="NHL"/>
    <property type="match status" value="1"/>
</dbReference>
<keyword evidence="17" id="KW-0511">Multifunctional enzyme</keyword>
<evidence type="ECO:0000256" key="9">
    <source>
        <dbReference type="ARBA" id="ARBA00022737"/>
    </source>
</evidence>
<feature type="domain" description="Copper type II ascorbate-dependent monooxygenase C-terminal" evidence="25">
    <location>
        <begin position="167"/>
        <end position="287"/>
    </location>
</feature>
<keyword evidence="27" id="KW-1185">Reference proteome</keyword>
<feature type="signal peptide" evidence="23">
    <location>
        <begin position="1"/>
        <end position="16"/>
    </location>
</feature>
<evidence type="ECO:0000256" key="19">
    <source>
        <dbReference type="PIRSR" id="PIRSR600720-2"/>
    </source>
</evidence>
<keyword evidence="14 20" id="KW-1015">Disulfide bond</keyword>
<dbReference type="InterPro" id="IPR011042">
    <property type="entry name" value="6-blade_b-propeller_TolB-like"/>
</dbReference>
<keyword evidence="8 23" id="KW-0732">Signal</keyword>
<feature type="binding site" evidence="19">
    <location>
        <position position="73"/>
    </location>
    <ligand>
        <name>Cu(2+)</name>
        <dbReference type="ChEBI" id="CHEBI:29036"/>
        <label>1</label>
        <note>catalytic</note>
    </ligand>
</feature>
<gene>
    <name evidence="26" type="ORF">CAMP_LOCUS496</name>
</gene>
<dbReference type="GO" id="GO:0006518">
    <property type="term" value="P:peptide metabolic process"/>
    <property type="evidence" value="ECO:0007669"/>
    <property type="project" value="InterPro"/>
</dbReference>
<dbReference type="GO" id="GO:0016020">
    <property type="term" value="C:membrane"/>
    <property type="evidence" value="ECO:0007669"/>
    <property type="project" value="InterPro"/>
</dbReference>
<dbReference type="GO" id="GO:0004504">
    <property type="term" value="F:peptidylglycine monooxygenase activity"/>
    <property type="evidence" value="ECO:0007669"/>
    <property type="project" value="UniProtKB-EC"/>
</dbReference>
<dbReference type="OrthoDB" id="10044505at2759"/>
<dbReference type="PROSITE" id="PS00085">
    <property type="entry name" value="CU2_MONOOXYGENASE_2"/>
    <property type="match status" value="1"/>
</dbReference>
<dbReference type="SUPFAM" id="SSF101898">
    <property type="entry name" value="NHL repeat"/>
    <property type="match status" value="1"/>
</dbReference>
<dbReference type="SUPFAM" id="SSF49742">
    <property type="entry name" value="PHM/PNGase F"/>
    <property type="match status" value="2"/>
</dbReference>
<evidence type="ECO:0000256" key="2">
    <source>
        <dbReference type="ARBA" id="ARBA00001947"/>
    </source>
</evidence>
<comment type="similarity">
    <text evidence="4">In the C-terminal section; belongs to the peptidyl-alpha-hydroxyglycine alpha-amidating lyase family.</text>
</comment>
<dbReference type="FunFam" id="2.60.120.310:FF:000008">
    <property type="entry name" value="Probable peptidyl-glycine alpha-amidating monooxygenase pamn-1"/>
    <property type="match status" value="1"/>
</dbReference>
<feature type="disulfide bond" evidence="20">
    <location>
        <begin position="79"/>
        <end position="95"/>
    </location>
</feature>
<feature type="binding site" evidence="19">
    <location>
        <position position="207"/>
    </location>
    <ligand>
        <name>Cu(2+)</name>
        <dbReference type="ChEBI" id="CHEBI:29036"/>
        <label>1</label>
        <note>catalytic</note>
    </ligand>
</feature>
<dbReference type="Pfam" id="PF01082">
    <property type="entry name" value="Cu2_monooxygen"/>
    <property type="match status" value="1"/>
</dbReference>
<keyword evidence="9" id="KW-0677">Repeat</keyword>
<keyword evidence="22" id="KW-1133">Transmembrane helix</keyword>
<dbReference type="InterPro" id="IPR036939">
    <property type="entry name" value="Cu2_ascorb_mOase_N_sf"/>
</dbReference>
<evidence type="ECO:0000313" key="26">
    <source>
        <dbReference type="EMBL" id="CAI5437859.1"/>
    </source>
</evidence>
<dbReference type="CDD" id="cd14958">
    <property type="entry name" value="NHL_PAL_like"/>
    <property type="match status" value="1"/>
</dbReference>
<dbReference type="GO" id="GO:0005576">
    <property type="term" value="C:extracellular region"/>
    <property type="evidence" value="ECO:0007669"/>
    <property type="project" value="UniProtKB-SubCell"/>
</dbReference>
<feature type="binding site" evidence="19">
    <location>
        <position position="72"/>
    </location>
    <ligand>
        <name>Cu(2+)</name>
        <dbReference type="ChEBI" id="CHEBI:29036"/>
        <label>1</label>
        <note>catalytic</note>
    </ligand>
</feature>
<keyword evidence="10" id="KW-0862">Zinc</keyword>
<evidence type="ECO:0000256" key="18">
    <source>
        <dbReference type="ARBA" id="ARBA00048431"/>
    </source>
</evidence>
<dbReference type="EMBL" id="CANHGI010000001">
    <property type="protein sequence ID" value="CAI5437859.1"/>
    <property type="molecule type" value="Genomic_DNA"/>
</dbReference>
<evidence type="ECO:0000256" key="4">
    <source>
        <dbReference type="ARBA" id="ARBA00006026"/>
    </source>
</evidence>
<comment type="cofactor">
    <cofactor evidence="2">
        <name>Zn(2+)</name>
        <dbReference type="ChEBI" id="CHEBI:29105"/>
    </cofactor>
</comment>
<evidence type="ECO:0000256" key="21">
    <source>
        <dbReference type="PROSITE-ProRule" id="PRU00504"/>
    </source>
</evidence>
<keyword evidence="12 19" id="KW-0186">Copper</keyword>
<dbReference type="FunFam" id="2.120.10.30:FF:000083">
    <property type="entry name" value="Peptidyl-glycine alpha-amidating monooxygenase B"/>
    <property type="match status" value="1"/>
</dbReference>
<feature type="binding site" evidence="19">
    <location>
        <position position="139"/>
    </location>
    <ligand>
        <name>Cu(2+)</name>
        <dbReference type="ChEBI" id="CHEBI:29036"/>
        <label>1</label>
        <note>catalytic</note>
    </ligand>
</feature>
<evidence type="ECO:0000256" key="14">
    <source>
        <dbReference type="ARBA" id="ARBA00023157"/>
    </source>
</evidence>
<evidence type="ECO:0000259" key="24">
    <source>
        <dbReference type="Pfam" id="PF01082"/>
    </source>
</evidence>
<feature type="binding site" evidence="19">
    <location>
        <position position="279"/>
    </location>
    <ligand>
        <name>Cu(2+)</name>
        <dbReference type="ChEBI" id="CHEBI:29036"/>
        <label>1</label>
        <note>catalytic</note>
    </ligand>
</feature>
<dbReference type="Gene3D" id="2.60.120.230">
    <property type="match status" value="1"/>
</dbReference>
<comment type="similarity">
    <text evidence="5">In the N-terminal section; belongs to the copper type II ascorbate-dependent monooxygenase family.</text>
</comment>
<proteinExistence type="inferred from homology"/>
<dbReference type="InterPro" id="IPR014784">
    <property type="entry name" value="Cu2_ascorb_mOase-like_C"/>
</dbReference>
<keyword evidence="13" id="KW-0503">Monooxygenase</keyword>
<feature type="transmembrane region" description="Helical" evidence="22">
    <location>
        <begin position="683"/>
        <end position="700"/>
    </location>
</feature>
<keyword evidence="15" id="KW-0325">Glycoprotein</keyword>
<accession>A0A9P1I6V4</accession>
<comment type="cofactor">
    <cofactor evidence="19">
        <name>Cu(2+)</name>
        <dbReference type="ChEBI" id="CHEBI:29036"/>
    </cofactor>
    <text evidence="19">Binds 2 Cu(2+) ions per subunit.</text>
</comment>
<evidence type="ECO:0000259" key="25">
    <source>
        <dbReference type="Pfam" id="PF03712"/>
    </source>
</evidence>
<feature type="repeat" description="NHL" evidence="21">
    <location>
        <begin position="510"/>
        <end position="553"/>
    </location>
</feature>
<evidence type="ECO:0008006" key="28">
    <source>
        <dbReference type="Google" id="ProtNLM"/>
    </source>
</evidence>
<evidence type="ECO:0000256" key="1">
    <source>
        <dbReference type="ARBA" id="ARBA00000686"/>
    </source>
</evidence>
<keyword evidence="22" id="KW-0472">Membrane</keyword>
<evidence type="ECO:0000256" key="3">
    <source>
        <dbReference type="ARBA" id="ARBA00004613"/>
    </source>
</evidence>